<dbReference type="PANTHER" id="PTHR34606">
    <property type="entry name" value="BON DOMAIN-CONTAINING PROTEIN"/>
    <property type="match status" value="1"/>
</dbReference>
<reference evidence="3 4" key="1">
    <citation type="submission" date="2023-12" db="EMBL/GenBank/DDBJ databases">
        <title>the genome sequence of Hyalangium sp. s54d21.</title>
        <authorList>
            <person name="Zhang X."/>
        </authorList>
    </citation>
    <scope>NUCLEOTIDE SEQUENCE [LARGE SCALE GENOMIC DNA]</scope>
    <source>
        <strain evidence="4">s54d21</strain>
    </source>
</reference>
<organism evidence="3 4">
    <name type="scientific">Hyalangium rubrum</name>
    <dbReference type="NCBI Taxonomy" id="3103134"/>
    <lineage>
        <taxon>Bacteria</taxon>
        <taxon>Pseudomonadati</taxon>
        <taxon>Myxococcota</taxon>
        <taxon>Myxococcia</taxon>
        <taxon>Myxococcales</taxon>
        <taxon>Cystobacterineae</taxon>
        <taxon>Archangiaceae</taxon>
        <taxon>Hyalangium</taxon>
    </lineage>
</organism>
<evidence type="ECO:0000313" key="3">
    <source>
        <dbReference type="EMBL" id="MDY7228288.1"/>
    </source>
</evidence>
<feature type="region of interest" description="Disordered" evidence="1">
    <location>
        <begin position="1"/>
        <end position="157"/>
    </location>
</feature>
<dbReference type="InterPro" id="IPR007055">
    <property type="entry name" value="BON_dom"/>
</dbReference>
<evidence type="ECO:0000259" key="2">
    <source>
        <dbReference type="PROSITE" id="PS50914"/>
    </source>
</evidence>
<feature type="compositionally biased region" description="Basic and acidic residues" evidence="1">
    <location>
        <begin position="80"/>
        <end position="93"/>
    </location>
</feature>
<feature type="compositionally biased region" description="Basic and acidic residues" evidence="1">
    <location>
        <begin position="1"/>
        <end position="72"/>
    </location>
</feature>
<dbReference type="PROSITE" id="PS50914">
    <property type="entry name" value="BON"/>
    <property type="match status" value="1"/>
</dbReference>
<feature type="region of interest" description="Disordered" evidence="1">
    <location>
        <begin position="271"/>
        <end position="299"/>
    </location>
</feature>
<sequence>MADRRYEDDRRGQDERRRRDPEEERRGERRAEMYRGPDERGYGGGERLGRRERSERGSRYAERPSRDRDFDPRASPSGAFHEDKSRMGPERGRYGMGSRGYREAPEHRERDHSHLAGLHDMDDMSELREGYREHRRQRDDYPPRYGHGPGVENMDAPRLGYGTSTTRGDDHDMGHGGFLGGGNYRSGSPMPTGRGPKGYQRSDERIREDICDRLMMGWMNAENVDVEVRNGEVTLKGMVKSRDEKRAIEALAESVLGVKDLINMLRVERTDPLRASERPEPHGDKLAVAQDSEKGPMHS</sequence>
<proteinExistence type="predicted"/>
<dbReference type="RefSeq" id="WP_321547007.1">
    <property type="nucleotide sequence ID" value="NZ_JAXIVS010000005.1"/>
</dbReference>
<comment type="caution">
    <text evidence="3">The sequence shown here is derived from an EMBL/GenBank/DDBJ whole genome shotgun (WGS) entry which is preliminary data.</text>
</comment>
<name>A0ABU5H4A0_9BACT</name>
<dbReference type="InterPro" id="IPR051686">
    <property type="entry name" value="Lipoprotein_DolP"/>
</dbReference>
<dbReference type="Proteomes" id="UP001291309">
    <property type="component" value="Unassembled WGS sequence"/>
</dbReference>
<evidence type="ECO:0000313" key="4">
    <source>
        <dbReference type="Proteomes" id="UP001291309"/>
    </source>
</evidence>
<feature type="domain" description="BON" evidence="2">
    <location>
        <begin position="202"/>
        <end position="269"/>
    </location>
</feature>
<accession>A0ABU5H4A0</accession>
<keyword evidence="4" id="KW-1185">Reference proteome</keyword>
<evidence type="ECO:0000256" key="1">
    <source>
        <dbReference type="SAM" id="MobiDB-lite"/>
    </source>
</evidence>
<gene>
    <name evidence="3" type="ORF">SYV04_17845</name>
</gene>
<feature type="compositionally biased region" description="Basic and acidic residues" evidence="1">
    <location>
        <begin position="100"/>
        <end position="142"/>
    </location>
</feature>
<dbReference type="PANTHER" id="PTHR34606:SF15">
    <property type="entry name" value="BON DOMAIN-CONTAINING PROTEIN"/>
    <property type="match status" value="1"/>
</dbReference>
<protein>
    <submittedName>
        <fullName evidence="3">BON domain-containing protein</fullName>
    </submittedName>
</protein>
<feature type="region of interest" description="Disordered" evidence="1">
    <location>
        <begin position="182"/>
        <end position="201"/>
    </location>
</feature>
<dbReference type="Gene3D" id="3.30.1340.30">
    <property type="match status" value="1"/>
</dbReference>
<dbReference type="Pfam" id="PF04972">
    <property type="entry name" value="BON"/>
    <property type="match status" value="1"/>
</dbReference>
<dbReference type="EMBL" id="JAXIVS010000005">
    <property type="protein sequence ID" value="MDY7228288.1"/>
    <property type="molecule type" value="Genomic_DNA"/>
</dbReference>